<evidence type="ECO:0000256" key="12">
    <source>
        <dbReference type="ARBA" id="ARBA00022777"/>
    </source>
</evidence>
<keyword evidence="8" id="KW-0288">FMN</keyword>
<dbReference type="EC" id="2.7.13.3" evidence="2"/>
<dbReference type="NCBIfam" id="TIGR00229">
    <property type="entry name" value="sensory_box"/>
    <property type="match status" value="3"/>
</dbReference>
<dbReference type="InterPro" id="IPR000700">
    <property type="entry name" value="PAS-assoc_C"/>
</dbReference>
<evidence type="ECO:0000313" key="19">
    <source>
        <dbReference type="EMBL" id="MBD8064779.1"/>
    </source>
</evidence>
<dbReference type="SMART" id="SM00911">
    <property type="entry name" value="HWE_HK"/>
    <property type="match status" value="1"/>
</dbReference>
<feature type="domain" description="PAS" evidence="17">
    <location>
        <begin position="12"/>
        <end position="82"/>
    </location>
</feature>
<evidence type="ECO:0000256" key="3">
    <source>
        <dbReference type="ARBA" id="ARBA00021740"/>
    </source>
</evidence>
<evidence type="ECO:0000256" key="15">
    <source>
        <dbReference type="ARBA" id="ARBA00023026"/>
    </source>
</evidence>
<dbReference type="EMBL" id="JACYFU010000001">
    <property type="protein sequence ID" value="MBD8064779.1"/>
    <property type="molecule type" value="Genomic_DNA"/>
</dbReference>
<evidence type="ECO:0000256" key="11">
    <source>
        <dbReference type="ARBA" id="ARBA00022741"/>
    </source>
</evidence>
<keyword evidence="16" id="KW-0675">Receptor</keyword>
<evidence type="ECO:0000256" key="1">
    <source>
        <dbReference type="ARBA" id="ARBA00000085"/>
    </source>
</evidence>
<dbReference type="Gene3D" id="3.30.565.10">
    <property type="entry name" value="Histidine kinase-like ATPase, C-terminal domain"/>
    <property type="match status" value="1"/>
</dbReference>
<keyword evidence="15" id="KW-0843">Virulence</keyword>
<dbReference type="RefSeq" id="WP_191773068.1">
    <property type="nucleotide sequence ID" value="NZ_JACYFU010000001.1"/>
</dbReference>
<dbReference type="InterPro" id="IPR001610">
    <property type="entry name" value="PAC"/>
</dbReference>
<dbReference type="GO" id="GO:0004673">
    <property type="term" value="F:protein histidine kinase activity"/>
    <property type="evidence" value="ECO:0007669"/>
    <property type="project" value="UniProtKB-EC"/>
</dbReference>
<feature type="domain" description="PAS" evidence="17">
    <location>
        <begin position="138"/>
        <end position="210"/>
    </location>
</feature>
<comment type="catalytic activity">
    <reaction evidence="1">
        <text>ATP + protein L-histidine = ADP + protein N-phospho-L-histidine.</text>
        <dbReference type="EC" id="2.7.13.3"/>
    </reaction>
</comment>
<proteinExistence type="predicted"/>
<keyword evidence="14" id="KW-0157">Chromophore</keyword>
<evidence type="ECO:0000259" key="17">
    <source>
        <dbReference type="PROSITE" id="PS50112"/>
    </source>
</evidence>
<dbReference type="PROSITE" id="PS50112">
    <property type="entry name" value="PAS"/>
    <property type="match status" value="2"/>
</dbReference>
<gene>
    <name evidence="19" type="ORF">IC608_04730</name>
</gene>
<dbReference type="Pfam" id="PF07536">
    <property type="entry name" value="HWE_HK"/>
    <property type="match status" value="1"/>
</dbReference>
<dbReference type="PANTHER" id="PTHR41523">
    <property type="entry name" value="TWO-COMPONENT SYSTEM SENSOR PROTEIN"/>
    <property type="match status" value="1"/>
</dbReference>
<feature type="domain" description="PAC" evidence="18">
    <location>
        <begin position="346"/>
        <end position="398"/>
    </location>
</feature>
<evidence type="ECO:0000256" key="14">
    <source>
        <dbReference type="ARBA" id="ARBA00022991"/>
    </source>
</evidence>
<dbReference type="SMART" id="SM00086">
    <property type="entry name" value="PAC"/>
    <property type="match status" value="3"/>
</dbReference>
<evidence type="ECO:0000313" key="20">
    <source>
        <dbReference type="Proteomes" id="UP000654108"/>
    </source>
</evidence>
<dbReference type="InterPro" id="IPR011102">
    <property type="entry name" value="Sig_transdc_His_kinase_HWE"/>
</dbReference>
<dbReference type="PROSITE" id="PS50113">
    <property type="entry name" value="PAC"/>
    <property type="match status" value="3"/>
</dbReference>
<dbReference type="Gene3D" id="2.10.70.100">
    <property type="match status" value="1"/>
</dbReference>
<evidence type="ECO:0000256" key="13">
    <source>
        <dbReference type="ARBA" id="ARBA00022840"/>
    </source>
</evidence>
<dbReference type="InterPro" id="IPR000014">
    <property type="entry name" value="PAS"/>
</dbReference>
<sequence>MPDQLALRAVSNDSDFRALVDIAPVIIWVATPDGECTFLSRSWREFTGQADGEGLGNGWLAAIHPADHTTVREAFVNARARASRYQVEYRIRTVAGDYQWVLDSAAPIVGPSGVLQGYIGSIVDNQARKSADVERRKAERRLKVALEASAIGTWEWELPGNIFHFSDQALRIFGLAESSDAVAFERLRRLIHPDDLPEVVRLSAAALDPKVRLREPYRYRITRENDGETRWIEAQGETVFDEGADAPPSAYIGTFQDITEEVAQAQSLRDSAARLELALNAAQLAVWELDIANDRLAPSPALNRLYGFPEDAQPTSDEFRSRYAPGEQERLEQLGQEARARGETSIRAEVKHILPDGSVRWLLIQAQAAEPTLDGGPRVIGVAMDITQSKLHGEKLAVVAREMEHRVKNTLTLVQALVEQSFRHPRSTEEGKAIFFERLSAYARAMDLLARDAGQGAELSNLTSVALAPFQERGLQQIRISGPQVHLEPRLAAAMVLGLHELATNAMKYGALSVPDGRVDLSWSGADDKLDLVWTESGGPTVKVPDRKGFGSRLLGGVLLQGQAGAAELKFEPSGVRFHLSCSLQSPG</sequence>
<evidence type="ECO:0000259" key="18">
    <source>
        <dbReference type="PROSITE" id="PS50113"/>
    </source>
</evidence>
<keyword evidence="4" id="KW-0600">Photoreceptor protein</keyword>
<dbReference type="AlphaFoldDB" id="A0A927FU92"/>
<dbReference type="GO" id="GO:0005524">
    <property type="term" value="F:ATP binding"/>
    <property type="evidence" value="ECO:0007669"/>
    <property type="project" value="UniProtKB-KW"/>
</dbReference>
<keyword evidence="13" id="KW-0067">ATP-binding</keyword>
<dbReference type="FunFam" id="3.30.450.20:FF:000099">
    <property type="entry name" value="Sensory box sensor histidine kinase"/>
    <property type="match status" value="1"/>
</dbReference>
<dbReference type="Pfam" id="PF08447">
    <property type="entry name" value="PAS_3"/>
    <property type="match status" value="2"/>
</dbReference>
<feature type="domain" description="PAC" evidence="18">
    <location>
        <begin position="85"/>
        <end position="137"/>
    </location>
</feature>
<evidence type="ECO:0000256" key="8">
    <source>
        <dbReference type="ARBA" id="ARBA00022643"/>
    </source>
</evidence>
<dbReference type="InterPro" id="IPR036890">
    <property type="entry name" value="HATPase_C_sf"/>
</dbReference>
<protein>
    <recommendedName>
        <fullName evidence="3">Blue-light-activated histidine kinase</fullName>
        <ecNumber evidence="2">2.7.13.3</ecNumber>
    </recommendedName>
</protein>
<evidence type="ECO:0000256" key="16">
    <source>
        <dbReference type="ARBA" id="ARBA00023170"/>
    </source>
</evidence>
<evidence type="ECO:0000256" key="5">
    <source>
        <dbReference type="ARBA" id="ARBA00022553"/>
    </source>
</evidence>
<keyword evidence="10" id="KW-0677">Repeat</keyword>
<evidence type="ECO:0000256" key="7">
    <source>
        <dbReference type="ARBA" id="ARBA00022630"/>
    </source>
</evidence>
<evidence type="ECO:0000256" key="9">
    <source>
        <dbReference type="ARBA" id="ARBA00022679"/>
    </source>
</evidence>
<dbReference type="PANTHER" id="PTHR41523:SF7">
    <property type="entry name" value="HISTIDINE KINASE"/>
    <property type="match status" value="1"/>
</dbReference>
<feature type="domain" description="PAC" evidence="18">
    <location>
        <begin position="215"/>
        <end position="270"/>
    </location>
</feature>
<organism evidence="19 20">
    <name type="scientific">Devosia oryzisoli</name>
    <dbReference type="NCBI Taxonomy" id="2774138"/>
    <lineage>
        <taxon>Bacteria</taxon>
        <taxon>Pseudomonadati</taxon>
        <taxon>Pseudomonadota</taxon>
        <taxon>Alphaproteobacteria</taxon>
        <taxon>Hyphomicrobiales</taxon>
        <taxon>Devosiaceae</taxon>
        <taxon>Devosia</taxon>
    </lineage>
</organism>
<evidence type="ECO:0000256" key="6">
    <source>
        <dbReference type="ARBA" id="ARBA00022606"/>
    </source>
</evidence>
<dbReference type="SMART" id="SM00091">
    <property type="entry name" value="PAS"/>
    <property type="match status" value="3"/>
</dbReference>
<dbReference type="InterPro" id="IPR035965">
    <property type="entry name" value="PAS-like_dom_sf"/>
</dbReference>
<keyword evidence="6" id="KW-0716">Sensory transduction</keyword>
<comment type="caution">
    <text evidence="19">The sequence shown here is derived from an EMBL/GenBank/DDBJ whole genome shotgun (WGS) entry which is preliminary data.</text>
</comment>
<evidence type="ECO:0000256" key="10">
    <source>
        <dbReference type="ARBA" id="ARBA00022737"/>
    </source>
</evidence>
<dbReference type="SUPFAM" id="SSF55785">
    <property type="entry name" value="PYP-like sensor domain (PAS domain)"/>
    <property type="match status" value="3"/>
</dbReference>
<name>A0A927FU92_9HYPH</name>
<dbReference type="CDD" id="cd00130">
    <property type="entry name" value="PAS"/>
    <property type="match status" value="3"/>
</dbReference>
<keyword evidence="20" id="KW-1185">Reference proteome</keyword>
<accession>A0A927FU92</accession>
<keyword evidence="11" id="KW-0547">Nucleotide-binding</keyword>
<keyword evidence="9" id="KW-0808">Transferase</keyword>
<keyword evidence="7" id="KW-0285">Flavoprotein</keyword>
<dbReference type="Proteomes" id="UP000654108">
    <property type="component" value="Unassembled WGS sequence"/>
</dbReference>
<keyword evidence="5" id="KW-0597">Phosphoprotein</keyword>
<keyword evidence="12" id="KW-0418">Kinase</keyword>
<evidence type="ECO:0000256" key="4">
    <source>
        <dbReference type="ARBA" id="ARBA00022543"/>
    </source>
</evidence>
<dbReference type="InterPro" id="IPR013655">
    <property type="entry name" value="PAS_fold_3"/>
</dbReference>
<dbReference type="GO" id="GO:0009881">
    <property type="term" value="F:photoreceptor activity"/>
    <property type="evidence" value="ECO:0007669"/>
    <property type="project" value="UniProtKB-KW"/>
</dbReference>
<evidence type="ECO:0000256" key="2">
    <source>
        <dbReference type="ARBA" id="ARBA00012438"/>
    </source>
</evidence>
<dbReference type="Gene3D" id="3.30.450.20">
    <property type="entry name" value="PAS domain"/>
    <property type="match status" value="3"/>
</dbReference>
<reference evidence="19" key="1">
    <citation type="submission" date="2020-09" db="EMBL/GenBank/DDBJ databases">
        <title>Genome seq and assembly of Devosia sp.</title>
        <authorList>
            <person name="Chhetri G."/>
        </authorList>
    </citation>
    <scope>NUCLEOTIDE SEQUENCE</scope>
    <source>
        <strain evidence="19">PTR5</strain>
    </source>
</reference>